<sequence length="261" mass="28656">MDNTALDTLRRRIRQIERRDHTDHTPLRLETGYDPIDHHLNGGLAGGALHEFLIASPLDRGSTLAFLLPCLARSDRPVFWLATRPSQLFGAGLDALGLARRRLFCLELVVDRLLPVAEDILRHAEPMILVVETDRALTLTEARRLNLAAEATGATGFILRQSKAGVGAAHEACACATRWQITAQPSRPLPLPGLALPLPGPRRLSADLLKLRAGLPRRWILDCPDHEPIPRSLDALLLDRAATPRELRALSGFTQAGAARH</sequence>
<dbReference type="EMBL" id="CBLX010000025">
    <property type="protein sequence ID" value="CDG41059.1"/>
    <property type="molecule type" value="Genomic_DNA"/>
</dbReference>
<gene>
    <name evidence="1" type="ORF">ASAP_3014</name>
</gene>
<accession>A0A060QIQ9</accession>
<dbReference type="RefSeq" id="WP_023977979.1">
    <property type="nucleotide sequence ID" value="NZ_CBLX010000025.1"/>
</dbReference>
<dbReference type="InterPro" id="IPR027417">
    <property type="entry name" value="P-loop_NTPase"/>
</dbReference>
<dbReference type="Gene3D" id="3.40.50.300">
    <property type="entry name" value="P-loop containing nucleotide triphosphate hydrolases"/>
    <property type="match status" value="1"/>
</dbReference>
<organism evidence="1 2">
    <name type="scientific">Asaia bogorensis</name>
    <dbReference type="NCBI Taxonomy" id="91915"/>
    <lineage>
        <taxon>Bacteria</taxon>
        <taxon>Pseudomonadati</taxon>
        <taxon>Pseudomonadota</taxon>
        <taxon>Alphaproteobacteria</taxon>
        <taxon>Acetobacterales</taxon>
        <taxon>Acetobacteraceae</taxon>
        <taxon>Asaia</taxon>
    </lineage>
</organism>
<name>A0A060QIQ9_9PROT</name>
<proteinExistence type="predicted"/>
<reference evidence="1 2" key="1">
    <citation type="journal article" date="2014" name="Genome Biol. Evol.">
        <title>Acetic acid bacteria genomes reveal functional traits for adaptation to life in insect guts.</title>
        <authorList>
            <person name="Chouaia B."/>
            <person name="Gaiarsa S."/>
            <person name="Crotti E."/>
            <person name="Comandatore F."/>
            <person name="Degli Esposti M."/>
            <person name="Ricci I."/>
            <person name="Alma A."/>
            <person name="Favia G."/>
            <person name="Bandi C."/>
            <person name="Daffonchio D."/>
        </authorList>
    </citation>
    <scope>NUCLEOTIDE SEQUENCE [LARGE SCALE GENOMIC DNA]</scope>
    <source>
        <strain evidence="1 2">SF2.1</strain>
    </source>
</reference>
<dbReference type="eggNOG" id="COG4544">
    <property type="taxonomic scope" value="Bacteria"/>
</dbReference>
<reference evidence="1 2" key="2">
    <citation type="journal article" date="2014" name="PLoS ONE">
        <title>Evolution of mitochondria reconstructed from the energy metabolism of living bacteria.</title>
        <authorList>
            <person name="Degli Esposti M."/>
            <person name="Chouaia B."/>
            <person name="Comandatore F."/>
            <person name="Crotti E."/>
            <person name="Sassera D."/>
            <person name="Lievens P.M."/>
            <person name="Daffonchio D."/>
            <person name="Bandi C."/>
        </authorList>
    </citation>
    <scope>NUCLEOTIDE SEQUENCE [LARGE SCALE GENOMIC DNA]</scope>
    <source>
        <strain evidence="1 2">SF2.1</strain>
    </source>
</reference>
<protein>
    <recommendedName>
        <fullName evidence="3">Protein ImuA</fullName>
    </recommendedName>
</protein>
<dbReference type="SUPFAM" id="SSF52540">
    <property type="entry name" value="P-loop containing nucleoside triphosphate hydrolases"/>
    <property type="match status" value="1"/>
</dbReference>
<evidence type="ECO:0000313" key="2">
    <source>
        <dbReference type="Proteomes" id="UP000027583"/>
    </source>
</evidence>
<evidence type="ECO:0008006" key="3">
    <source>
        <dbReference type="Google" id="ProtNLM"/>
    </source>
</evidence>
<dbReference type="AlphaFoldDB" id="A0A060QIQ9"/>
<comment type="caution">
    <text evidence="1">The sequence shown here is derived from an EMBL/GenBank/DDBJ whole genome shotgun (WGS) entry which is preliminary data.</text>
</comment>
<evidence type="ECO:0000313" key="1">
    <source>
        <dbReference type="EMBL" id="CDG41059.1"/>
    </source>
</evidence>
<dbReference type="Proteomes" id="UP000027583">
    <property type="component" value="Unassembled WGS sequence"/>
</dbReference>